<evidence type="ECO:0000256" key="5">
    <source>
        <dbReference type="SAM" id="Phobius"/>
    </source>
</evidence>
<organism evidence="7 9">
    <name type="scientific">Dracunculus medinensis</name>
    <name type="common">Guinea worm</name>
    <dbReference type="NCBI Taxonomy" id="318479"/>
    <lineage>
        <taxon>Eukaryota</taxon>
        <taxon>Metazoa</taxon>
        <taxon>Ecdysozoa</taxon>
        <taxon>Nematoda</taxon>
        <taxon>Chromadorea</taxon>
        <taxon>Rhabditida</taxon>
        <taxon>Spirurina</taxon>
        <taxon>Dracunculoidea</taxon>
        <taxon>Dracunculidae</taxon>
        <taxon>Dracunculus</taxon>
    </lineage>
</organism>
<dbReference type="Pfam" id="PF01060">
    <property type="entry name" value="TTR-52"/>
    <property type="match status" value="1"/>
</dbReference>
<keyword evidence="3" id="KW-0964">Secreted</keyword>
<dbReference type="WBParaSite" id="DME_0000408001-mRNA-1">
    <property type="protein sequence ID" value="DME_0000408001-mRNA-1"/>
    <property type="gene ID" value="DME_0000408001"/>
</dbReference>
<evidence type="ECO:0000256" key="2">
    <source>
        <dbReference type="ARBA" id="ARBA00010112"/>
    </source>
</evidence>
<keyword evidence="5" id="KW-0472">Membrane</keyword>
<dbReference type="EMBL" id="UYYG01000003">
    <property type="protein sequence ID" value="VDN50471.1"/>
    <property type="molecule type" value="Genomic_DNA"/>
</dbReference>
<keyword evidence="8" id="KW-1185">Reference proteome</keyword>
<comment type="similarity">
    <text evidence="2">Belongs to the nematode transthyretin-like family.</text>
</comment>
<dbReference type="Proteomes" id="UP000274756">
    <property type="component" value="Unassembled WGS sequence"/>
</dbReference>
<proteinExistence type="inferred from homology"/>
<evidence type="ECO:0000256" key="4">
    <source>
        <dbReference type="ARBA" id="ARBA00022729"/>
    </source>
</evidence>
<dbReference type="InterPro" id="IPR001534">
    <property type="entry name" value="Transthyretin-like"/>
</dbReference>
<name>A0A0N4UAB5_DRAME</name>
<dbReference type="Gene3D" id="2.60.40.3330">
    <property type="match status" value="1"/>
</dbReference>
<dbReference type="OrthoDB" id="5849824at2759"/>
<evidence type="ECO:0000313" key="6">
    <source>
        <dbReference type="EMBL" id="VDN50471.1"/>
    </source>
</evidence>
<sequence>MFIEWLIINMLIPLAFGAIGGLVGRTQSTAVQGTLTCNGRPLKNVLVKLYDNDRGIGFDDFMGETTSDEKGFFYVSGSNAEISDIDPKFNIYHDCNDWYWPCQRKISIMIPDDYITVGDVPKKTYNSGIIELAGEFSGETRDCIH</sequence>
<evidence type="ECO:0000256" key="1">
    <source>
        <dbReference type="ARBA" id="ARBA00004613"/>
    </source>
</evidence>
<dbReference type="InterPro" id="IPR038479">
    <property type="entry name" value="Transthyretin-like_sf"/>
</dbReference>
<evidence type="ECO:0000256" key="3">
    <source>
        <dbReference type="ARBA" id="ARBA00022525"/>
    </source>
</evidence>
<dbReference type="AlphaFoldDB" id="A0A0N4UAB5"/>
<feature type="transmembrane region" description="Helical" evidence="5">
    <location>
        <begin position="6"/>
        <end position="24"/>
    </location>
</feature>
<keyword evidence="5" id="KW-0812">Transmembrane</keyword>
<comment type="subcellular location">
    <subcellularLocation>
        <location evidence="1">Secreted</location>
    </subcellularLocation>
</comment>
<keyword evidence="5" id="KW-1133">Transmembrane helix</keyword>
<evidence type="ECO:0000313" key="9">
    <source>
        <dbReference type="WBParaSite" id="DME_0000408001-mRNA-1"/>
    </source>
</evidence>
<evidence type="ECO:0000313" key="8">
    <source>
        <dbReference type="Proteomes" id="UP000274756"/>
    </source>
</evidence>
<gene>
    <name evidence="6" type="ORF">DME_LOCUS444</name>
</gene>
<reference evidence="6 8" key="2">
    <citation type="submission" date="2018-11" db="EMBL/GenBank/DDBJ databases">
        <authorList>
            <consortium name="Pathogen Informatics"/>
        </authorList>
    </citation>
    <scope>NUCLEOTIDE SEQUENCE [LARGE SCALE GENOMIC DNA]</scope>
</reference>
<reference evidence="9" key="1">
    <citation type="submission" date="2017-02" db="UniProtKB">
        <authorList>
            <consortium name="WormBaseParasite"/>
        </authorList>
    </citation>
    <scope>IDENTIFICATION</scope>
</reference>
<dbReference type="Proteomes" id="UP000038040">
    <property type="component" value="Unplaced"/>
</dbReference>
<protein>
    <submittedName>
        <fullName evidence="9">Transthyretin-like family protein</fullName>
    </submittedName>
</protein>
<evidence type="ECO:0000313" key="7">
    <source>
        <dbReference type="Proteomes" id="UP000038040"/>
    </source>
</evidence>
<dbReference type="GO" id="GO:0009986">
    <property type="term" value="C:cell surface"/>
    <property type="evidence" value="ECO:0007669"/>
    <property type="project" value="InterPro"/>
</dbReference>
<dbReference type="GO" id="GO:0005576">
    <property type="term" value="C:extracellular region"/>
    <property type="evidence" value="ECO:0007669"/>
    <property type="project" value="UniProtKB-SubCell"/>
</dbReference>
<accession>A0A0N4UAB5</accession>
<keyword evidence="4" id="KW-0732">Signal</keyword>
<dbReference type="PANTHER" id="PTHR21700">
    <property type="entry name" value="TRANSTHYRETIN-LIKE FAMILY PROTEIN-RELATED"/>
    <property type="match status" value="1"/>
</dbReference>
<dbReference type="PANTHER" id="PTHR21700:SF3">
    <property type="entry name" value="TRANSTHYRETIN-LIKE PROTEIN 5"/>
    <property type="match status" value="1"/>
</dbReference>